<evidence type="ECO:0000256" key="5">
    <source>
        <dbReference type="ARBA" id="ARBA00022840"/>
    </source>
</evidence>
<dbReference type="GO" id="GO:0005829">
    <property type="term" value="C:cytosol"/>
    <property type="evidence" value="ECO:0007669"/>
    <property type="project" value="TreeGrafter"/>
</dbReference>
<comment type="catalytic activity">
    <reaction evidence="8">
        <text>tRNA(Gly) + glycine + ATP = glycyl-tRNA(Gly) + AMP + diphosphate</text>
        <dbReference type="Rhea" id="RHEA:16013"/>
        <dbReference type="Rhea" id="RHEA-COMP:9664"/>
        <dbReference type="Rhea" id="RHEA-COMP:9683"/>
        <dbReference type="ChEBI" id="CHEBI:30616"/>
        <dbReference type="ChEBI" id="CHEBI:33019"/>
        <dbReference type="ChEBI" id="CHEBI:57305"/>
        <dbReference type="ChEBI" id="CHEBI:78442"/>
        <dbReference type="ChEBI" id="CHEBI:78522"/>
        <dbReference type="ChEBI" id="CHEBI:456215"/>
        <dbReference type="EC" id="6.1.1.14"/>
    </reaction>
</comment>
<name>A0A432GUB3_9DELT</name>
<keyword evidence="4" id="KW-0547">Nucleotide-binding</keyword>
<dbReference type="Pfam" id="PF02092">
    <property type="entry name" value="tRNA_synt_2f"/>
    <property type="match status" value="1"/>
</dbReference>
<proteinExistence type="inferred from homology"/>
<dbReference type="GO" id="GO:0005524">
    <property type="term" value="F:ATP binding"/>
    <property type="evidence" value="ECO:0007669"/>
    <property type="project" value="UniProtKB-KW"/>
</dbReference>
<dbReference type="GO" id="GO:0006426">
    <property type="term" value="P:glycyl-tRNA aminoacylation"/>
    <property type="evidence" value="ECO:0007669"/>
    <property type="project" value="InterPro"/>
</dbReference>
<dbReference type="InterPro" id="IPR015944">
    <property type="entry name" value="Gly-tRNA-synth_bsu"/>
</dbReference>
<sequence>MNTYLLEIGLEEMPAQMILPAVEQLKSLANKTCELHQLSFDNILTFSTPRRLTVQLQGLPEKQADRKIELKGPPAVIAKDAKNNW</sequence>
<evidence type="ECO:0000256" key="8">
    <source>
        <dbReference type="ARBA" id="ARBA00047937"/>
    </source>
</evidence>
<keyword evidence="7" id="KW-0030">Aminoacyl-tRNA synthetase</keyword>
<keyword evidence="6" id="KW-0648">Protein biosynthesis</keyword>
<evidence type="ECO:0000256" key="7">
    <source>
        <dbReference type="ARBA" id="ARBA00023146"/>
    </source>
</evidence>
<comment type="caution">
    <text evidence="9">The sequence shown here is derived from an EMBL/GenBank/DDBJ whole genome shotgun (WGS) entry which is preliminary data.</text>
</comment>
<keyword evidence="3 9" id="KW-0436">Ligase</keyword>
<comment type="similarity">
    <text evidence="1">Belongs to the class-II aminoacyl-tRNA synthetase family.</text>
</comment>
<dbReference type="InterPro" id="IPR006194">
    <property type="entry name" value="Gly-tRNA-synth_heterodimer"/>
</dbReference>
<dbReference type="Proteomes" id="UP000287719">
    <property type="component" value="Unassembled WGS sequence"/>
</dbReference>
<organism evidence="9 10">
    <name type="scientific">SAR324 cluster bacterium</name>
    <dbReference type="NCBI Taxonomy" id="2024889"/>
    <lineage>
        <taxon>Bacteria</taxon>
        <taxon>Deltaproteobacteria</taxon>
        <taxon>SAR324 cluster</taxon>
    </lineage>
</organism>
<dbReference type="PRINTS" id="PR01045">
    <property type="entry name" value="TRNASYNTHGB"/>
</dbReference>
<evidence type="ECO:0000256" key="3">
    <source>
        <dbReference type="ARBA" id="ARBA00022598"/>
    </source>
</evidence>
<dbReference type="AlphaFoldDB" id="A0A432GUB3"/>
<accession>A0A432GUB3</accession>
<reference evidence="9 10" key="1">
    <citation type="submission" date="2018-06" db="EMBL/GenBank/DDBJ databases">
        <title>Combined omics and stable isotope probing to characterize newly discovered Mariana Back-Arc vent microbial communities.</title>
        <authorList>
            <person name="Trembath-Reichert E."/>
            <person name="Huber J.A."/>
        </authorList>
    </citation>
    <scope>NUCLEOTIDE SEQUENCE [LARGE SCALE GENOMIC DNA]</scope>
    <source>
        <strain evidence="9">MAG 54</strain>
    </source>
</reference>
<evidence type="ECO:0000256" key="1">
    <source>
        <dbReference type="ARBA" id="ARBA00008226"/>
    </source>
</evidence>
<evidence type="ECO:0000256" key="4">
    <source>
        <dbReference type="ARBA" id="ARBA00022741"/>
    </source>
</evidence>
<keyword evidence="5" id="KW-0067">ATP-binding</keyword>
<dbReference type="GO" id="GO:0004820">
    <property type="term" value="F:glycine-tRNA ligase activity"/>
    <property type="evidence" value="ECO:0007669"/>
    <property type="project" value="UniProtKB-EC"/>
</dbReference>
<evidence type="ECO:0000256" key="6">
    <source>
        <dbReference type="ARBA" id="ARBA00022917"/>
    </source>
</evidence>
<dbReference type="PANTHER" id="PTHR30075">
    <property type="entry name" value="GLYCYL-TRNA SYNTHETASE"/>
    <property type="match status" value="1"/>
</dbReference>
<dbReference type="EMBL" id="QNZJ01000119">
    <property type="protein sequence ID" value="RTZ87085.1"/>
    <property type="molecule type" value="Genomic_DNA"/>
</dbReference>
<gene>
    <name evidence="9" type="ORF">DSY95_02745</name>
</gene>
<evidence type="ECO:0000313" key="9">
    <source>
        <dbReference type="EMBL" id="RTZ87085.1"/>
    </source>
</evidence>
<feature type="non-terminal residue" evidence="9">
    <location>
        <position position="85"/>
    </location>
</feature>
<dbReference type="EC" id="6.1.1.14" evidence="2"/>
<dbReference type="PANTHER" id="PTHR30075:SF2">
    <property type="entry name" value="GLYCINE--TRNA LIGASE, CHLOROPLASTIC_MITOCHONDRIAL 2"/>
    <property type="match status" value="1"/>
</dbReference>
<protein>
    <recommendedName>
        <fullName evidence="2">glycine--tRNA ligase</fullName>
        <ecNumber evidence="2">6.1.1.14</ecNumber>
    </recommendedName>
</protein>
<evidence type="ECO:0000256" key="2">
    <source>
        <dbReference type="ARBA" id="ARBA00012829"/>
    </source>
</evidence>
<evidence type="ECO:0000313" key="10">
    <source>
        <dbReference type="Proteomes" id="UP000287719"/>
    </source>
</evidence>